<evidence type="ECO:0000313" key="8">
    <source>
        <dbReference type="EMBL" id="ATX81414.1"/>
    </source>
</evidence>
<dbReference type="EC" id="5.1.3.13" evidence="3 7"/>
<evidence type="ECO:0000256" key="5">
    <source>
        <dbReference type="PIRSR" id="PIRSR600888-1"/>
    </source>
</evidence>
<comment type="pathway">
    <text evidence="7">Carbohydrate biosynthesis; dTDP-L-rhamnose biosynthesis.</text>
</comment>
<evidence type="ECO:0000256" key="7">
    <source>
        <dbReference type="RuleBase" id="RU364069"/>
    </source>
</evidence>
<name>A0A2K8L913_9PROT</name>
<evidence type="ECO:0000256" key="2">
    <source>
        <dbReference type="ARBA" id="ARBA00001997"/>
    </source>
</evidence>
<evidence type="ECO:0000313" key="9">
    <source>
        <dbReference type="Proteomes" id="UP000231637"/>
    </source>
</evidence>
<dbReference type="GO" id="GO:0000271">
    <property type="term" value="P:polysaccharide biosynthetic process"/>
    <property type="evidence" value="ECO:0007669"/>
    <property type="project" value="TreeGrafter"/>
</dbReference>
<dbReference type="EMBL" id="CP018800">
    <property type="protein sequence ID" value="ATX81414.1"/>
    <property type="molecule type" value="Genomic_DNA"/>
</dbReference>
<dbReference type="InterPro" id="IPR014710">
    <property type="entry name" value="RmlC-like_jellyroll"/>
</dbReference>
<dbReference type="GO" id="GO:0008830">
    <property type="term" value="F:dTDP-4-dehydrorhamnose 3,5-epimerase activity"/>
    <property type="evidence" value="ECO:0007669"/>
    <property type="project" value="UniProtKB-UniRule"/>
</dbReference>
<comment type="subunit">
    <text evidence="7">Homodimer.</text>
</comment>
<dbReference type="PANTHER" id="PTHR21047:SF2">
    <property type="entry name" value="THYMIDINE DIPHOSPHO-4-KETO-RHAMNOSE 3,5-EPIMERASE"/>
    <property type="match status" value="1"/>
</dbReference>
<dbReference type="UniPathway" id="UPA00124"/>
<dbReference type="NCBIfam" id="TIGR01221">
    <property type="entry name" value="rmlC"/>
    <property type="match status" value="1"/>
</dbReference>
<dbReference type="Gene3D" id="2.60.120.10">
    <property type="entry name" value="Jelly Rolls"/>
    <property type="match status" value="1"/>
</dbReference>
<proteinExistence type="inferred from homology"/>
<sequence>MNVIETALPGVLIIEPKVFGDARGFFLETFHKQRYAEAGIPGDGLEFVQDNHSRSRKGVLRGLHFQLENPQGKLVSAGTGTVFDVAADVNPDSPTFGQWVGVELSEENHRQLWIPPGYAHGFCVLSDVADFQYKCTALYHPQSDSGVAWDDPDLAITWPINNPLLSEKDKALPRLSAAKRDRLP</sequence>
<comment type="similarity">
    <text evidence="7">Belongs to the dTDP-4-dehydrorhamnose 3,5-epimerase family.</text>
</comment>
<dbReference type="InterPro" id="IPR000888">
    <property type="entry name" value="RmlC-like"/>
</dbReference>
<feature type="active site" description="Proton donor" evidence="5">
    <location>
        <position position="133"/>
    </location>
</feature>
<comment type="catalytic activity">
    <reaction evidence="1 7">
        <text>dTDP-4-dehydro-6-deoxy-alpha-D-glucose = dTDP-4-dehydro-beta-L-rhamnose</text>
        <dbReference type="Rhea" id="RHEA:16969"/>
        <dbReference type="ChEBI" id="CHEBI:57649"/>
        <dbReference type="ChEBI" id="CHEBI:62830"/>
        <dbReference type="EC" id="5.1.3.13"/>
    </reaction>
</comment>
<accession>A0A2K8L913</accession>
<keyword evidence="7 8" id="KW-0413">Isomerase</keyword>
<feature type="site" description="Participates in a stacking interaction with the thymidine ring of dTDP-4-oxo-6-deoxyglucose" evidence="6">
    <location>
        <position position="139"/>
    </location>
</feature>
<feature type="active site" description="Proton acceptor" evidence="5">
    <location>
        <position position="64"/>
    </location>
</feature>
<evidence type="ECO:0000256" key="4">
    <source>
        <dbReference type="ARBA" id="ARBA00019595"/>
    </source>
</evidence>
<dbReference type="RefSeq" id="WP_100264880.1">
    <property type="nucleotide sequence ID" value="NZ_CP018800.1"/>
</dbReference>
<comment type="function">
    <text evidence="2 7">Catalyzes the epimerization of the C3' and C5'positions of dTDP-6-deoxy-D-xylo-4-hexulose, forming dTDP-6-deoxy-L-lyxo-4-hexulose.</text>
</comment>
<dbReference type="GO" id="GO:0019305">
    <property type="term" value="P:dTDP-rhamnose biosynthetic process"/>
    <property type="evidence" value="ECO:0007669"/>
    <property type="project" value="UniProtKB-UniRule"/>
</dbReference>
<dbReference type="InterPro" id="IPR011051">
    <property type="entry name" value="RmlC_Cupin_sf"/>
</dbReference>
<organism evidence="8 9">
    <name type="scientific">Mariprofundus ferrinatatus</name>
    <dbReference type="NCBI Taxonomy" id="1921087"/>
    <lineage>
        <taxon>Bacteria</taxon>
        <taxon>Pseudomonadati</taxon>
        <taxon>Pseudomonadota</taxon>
        <taxon>Candidatius Mariprofundia</taxon>
        <taxon>Mariprofundales</taxon>
        <taxon>Mariprofundaceae</taxon>
        <taxon>Mariprofundus</taxon>
    </lineage>
</organism>
<dbReference type="Proteomes" id="UP000231637">
    <property type="component" value="Chromosome"/>
</dbReference>
<keyword evidence="9" id="KW-1185">Reference proteome</keyword>
<reference evidence="8 9" key="1">
    <citation type="submission" date="2016-12" db="EMBL/GenBank/DDBJ databases">
        <title>Isolation and genomic insights into novel planktonic Zetaproteobacteria from stratified waters of the Chesapeake Bay.</title>
        <authorList>
            <person name="McAllister S.M."/>
            <person name="Kato S."/>
            <person name="Chan C.S."/>
            <person name="Chiu B.K."/>
            <person name="Field E.K."/>
        </authorList>
    </citation>
    <scope>NUCLEOTIDE SEQUENCE [LARGE SCALE GENOMIC DNA]</scope>
    <source>
        <strain evidence="8 9">CP-8</strain>
    </source>
</reference>
<dbReference type="GO" id="GO:0005829">
    <property type="term" value="C:cytosol"/>
    <property type="evidence" value="ECO:0007669"/>
    <property type="project" value="TreeGrafter"/>
</dbReference>
<evidence type="ECO:0000256" key="3">
    <source>
        <dbReference type="ARBA" id="ARBA00012098"/>
    </source>
</evidence>
<dbReference type="KEGG" id="mfn:Ga0123462_0543"/>
<protein>
    <recommendedName>
        <fullName evidence="4 7">dTDP-4-dehydrorhamnose 3,5-epimerase</fullName>
        <ecNumber evidence="3 7">5.1.3.13</ecNumber>
    </recommendedName>
    <alternativeName>
        <fullName evidence="7">Thymidine diphospho-4-keto-rhamnose 3,5-epimerase</fullName>
    </alternativeName>
</protein>
<dbReference type="OrthoDB" id="9800680at2"/>
<dbReference type="SUPFAM" id="SSF51182">
    <property type="entry name" value="RmlC-like cupins"/>
    <property type="match status" value="1"/>
</dbReference>
<dbReference type="PANTHER" id="PTHR21047">
    <property type="entry name" value="DTDP-6-DEOXY-D-GLUCOSE-3,5 EPIMERASE"/>
    <property type="match status" value="1"/>
</dbReference>
<dbReference type="Pfam" id="PF00908">
    <property type="entry name" value="dTDP_sugar_isom"/>
    <property type="match status" value="1"/>
</dbReference>
<dbReference type="CDD" id="cd00438">
    <property type="entry name" value="cupin_RmlC"/>
    <property type="match status" value="1"/>
</dbReference>
<evidence type="ECO:0000256" key="6">
    <source>
        <dbReference type="PIRSR" id="PIRSR600888-3"/>
    </source>
</evidence>
<dbReference type="AlphaFoldDB" id="A0A2K8L913"/>
<evidence type="ECO:0000256" key="1">
    <source>
        <dbReference type="ARBA" id="ARBA00001298"/>
    </source>
</evidence>
<gene>
    <name evidence="8" type="ORF">Ga0123462_0543</name>
</gene>